<dbReference type="Proteomes" id="UP000533724">
    <property type="component" value="Unassembled WGS sequence"/>
</dbReference>
<sequence length="44" mass="5099">MSLVFAGAWVKTLRPFFVGWNNAAQRKKFLPFRNFFIKAALTAH</sequence>
<protein>
    <submittedName>
        <fullName evidence="1">Uncharacterized protein</fullName>
    </submittedName>
</protein>
<organism evidence="1 2">
    <name type="scientific">Rhizobium esperanzae</name>
    <dbReference type="NCBI Taxonomy" id="1967781"/>
    <lineage>
        <taxon>Bacteria</taxon>
        <taxon>Pseudomonadati</taxon>
        <taxon>Pseudomonadota</taxon>
        <taxon>Alphaproteobacteria</taxon>
        <taxon>Hyphomicrobiales</taxon>
        <taxon>Rhizobiaceae</taxon>
        <taxon>Rhizobium/Agrobacterium group</taxon>
        <taxon>Rhizobium</taxon>
    </lineage>
</organism>
<dbReference type="RefSeq" id="WP_280818216.1">
    <property type="nucleotide sequence ID" value="NZ_JACIHI010000013.1"/>
</dbReference>
<dbReference type="EMBL" id="JACIHI010000013">
    <property type="protein sequence ID" value="MBB4441809.1"/>
    <property type="molecule type" value="Genomic_DNA"/>
</dbReference>
<dbReference type="AlphaFoldDB" id="A0A7W6UP54"/>
<evidence type="ECO:0000313" key="1">
    <source>
        <dbReference type="EMBL" id="MBB4441809.1"/>
    </source>
</evidence>
<evidence type="ECO:0000313" key="2">
    <source>
        <dbReference type="Proteomes" id="UP000533724"/>
    </source>
</evidence>
<gene>
    <name evidence="1" type="ORF">GGE15_005099</name>
</gene>
<proteinExistence type="predicted"/>
<comment type="caution">
    <text evidence="1">The sequence shown here is derived from an EMBL/GenBank/DDBJ whole genome shotgun (WGS) entry which is preliminary data.</text>
</comment>
<name>A0A7W6UP54_9HYPH</name>
<accession>A0A7W6UP54</accession>
<reference evidence="1 2" key="1">
    <citation type="submission" date="2020-08" db="EMBL/GenBank/DDBJ databases">
        <title>Genomic Encyclopedia of Type Strains, Phase IV (KMG-V): Genome sequencing to study the core and pangenomes of soil and plant-associated prokaryotes.</title>
        <authorList>
            <person name="Whitman W."/>
        </authorList>
    </citation>
    <scope>NUCLEOTIDE SEQUENCE [LARGE SCALE GENOMIC DNA]</scope>
    <source>
        <strain evidence="1 2">SEMIA 414</strain>
    </source>
</reference>